<dbReference type="RefSeq" id="WP_093854241.1">
    <property type="nucleotide sequence ID" value="NZ_JAVRER010000017.1"/>
</dbReference>
<dbReference type="PRINTS" id="PR00081">
    <property type="entry name" value="GDHRDH"/>
</dbReference>
<dbReference type="InterPro" id="IPR036291">
    <property type="entry name" value="NAD(P)-bd_dom_sf"/>
</dbReference>
<dbReference type="SUPFAM" id="SSF51735">
    <property type="entry name" value="NAD(P)-binding Rossmann-fold domains"/>
    <property type="match status" value="1"/>
</dbReference>
<dbReference type="Proteomes" id="UP001183607">
    <property type="component" value="Unassembled WGS sequence"/>
</dbReference>
<comment type="caution">
    <text evidence="1">The sequence shown here is derived from an EMBL/GenBank/DDBJ whole genome shotgun (WGS) entry which is preliminary data.</text>
</comment>
<gene>
    <name evidence="1" type="ORF">RM574_13550</name>
</gene>
<dbReference type="EMBL" id="JAVRER010000017">
    <property type="protein sequence ID" value="MDT0416513.1"/>
    <property type="molecule type" value="Genomic_DNA"/>
</dbReference>
<dbReference type="Pfam" id="PF13561">
    <property type="entry name" value="adh_short_C2"/>
    <property type="match status" value="1"/>
</dbReference>
<name>A0ABD5E632_9ACTN</name>
<protein>
    <submittedName>
        <fullName evidence="1">SDR family oxidoreductase</fullName>
    </submittedName>
</protein>
<reference evidence="2" key="1">
    <citation type="submission" date="2023-07" db="EMBL/GenBank/DDBJ databases">
        <title>30 novel species of actinomycetes from the DSMZ collection.</title>
        <authorList>
            <person name="Nouioui I."/>
        </authorList>
    </citation>
    <scope>NUCLEOTIDE SEQUENCE [LARGE SCALE GENOMIC DNA]</scope>
    <source>
        <strain evidence="2">DSM 41982</strain>
    </source>
</reference>
<sequence>MPPVTTPRTALLVGASRGLGHGLAAAFVDRGWDVIGTARDPAAPSPLTGLAERSAGHLTVERLDVDDPGQVSALRERLAGRRLDVLFVNSGTTHHEDTPVGVVPTEDFVRVMVTNALGPMRVIEALSDLVADDGLIGAMSSGQGSITNNTSGGREVYRGSKAALNMFVRGFAVRQAGTRRSILLLAPGWIRTALGGPEAPYTVEESVPLLMDVLESRLGRPGLAYLDREGRIVPW</sequence>
<dbReference type="AlphaFoldDB" id="A0ABD5E632"/>
<organism evidence="1 2">
    <name type="scientific">Streptomyces evansiae</name>
    <dbReference type="NCBI Taxonomy" id="3075535"/>
    <lineage>
        <taxon>Bacteria</taxon>
        <taxon>Bacillati</taxon>
        <taxon>Actinomycetota</taxon>
        <taxon>Actinomycetes</taxon>
        <taxon>Kitasatosporales</taxon>
        <taxon>Streptomycetaceae</taxon>
        <taxon>Streptomyces</taxon>
    </lineage>
</organism>
<dbReference type="InterPro" id="IPR052184">
    <property type="entry name" value="SDR_enzymes"/>
</dbReference>
<accession>A0ABD5E632</accession>
<evidence type="ECO:0000313" key="1">
    <source>
        <dbReference type="EMBL" id="MDT0416513.1"/>
    </source>
</evidence>
<proteinExistence type="predicted"/>
<evidence type="ECO:0000313" key="2">
    <source>
        <dbReference type="Proteomes" id="UP001183607"/>
    </source>
</evidence>
<dbReference type="InterPro" id="IPR002347">
    <property type="entry name" value="SDR_fam"/>
</dbReference>
<dbReference type="PANTHER" id="PTHR45458:SF1">
    <property type="entry name" value="SHORT CHAIN DEHYDROGENASE"/>
    <property type="match status" value="1"/>
</dbReference>
<dbReference type="PANTHER" id="PTHR45458">
    <property type="entry name" value="SHORT-CHAIN DEHYDROGENASE/REDUCTASE SDR"/>
    <property type="match status" value="1"/>
</dbReference>
<dbReference type="Gene3D" id="3.40.50.720">
    <property type="entry name" value="NAD(P)-binding Rossmann-like Domain"/>
    <property type="match status" value="1"/>
</dbReference>